<comment type="caution">
    <text evidence="1">The sequence shown here is derived from an EMBL/GenBank/DDBJ whole genome shotgun (WGS) entry which is preliminary data.</text>
</comment>
<feature type="non-terminal residue" evidence="1">
    <location>
        <position position="75"/>
    </location>
</feature>
<name>A0AAN8XE62_HALRR</name>
<protein>
    <submittedName>
        <fullName evidence="1">Uncharacterized protein</fullName>
    </submittedName>
</protein>
<gene>
    <name evidence="1" type="ORF">SK128_017278</name>
</gene>
<reference evidence="1 2" key="1">
    <citation type="submission" date="2023-11" db="EMBL/GenBank/DDBJ databases">
        <title>Halocaridina rubra genome assembly.</title>
        <authorList>
            <person name="Smith C."/>
        </authorList>
    </citation>
    <scope>NUCLEOTIDE SEQUENCE [LARGE SCALE GENOMIC DNA]</scope>
    <source>
        <strain evidence="1">EP-1</strain>
        <tissue evidence="1">Whole</tissue>
    </source>
</reference>
<proteinExistence type="predicted"/>
<accession>A0AAN8XE62</accession>
<organism evidence="1 2">
    <name type="scientific">Halocaridina rubra</name>
    <name type="common">Hawaiian red shrimp</name>
    <dbReference type="NCBI Taxonomy" id="373956"/>
    <lineage>
        <taxon>Eukaryota</taxon>
        <taxon>Metazoa</taxon>
        <taxon>Ecdysozoa</taxon>
        <taxon>Arthropoda</taxon>
        <taxon>Crustacea</taxon>
        <taxon>Multicrustacea</taxon>
        <taxon>Malacostraca</taxon>
        <taxon>Eumalacostraca</taxon>
        <taxon>Eucarida</taxon>
        <taxon>Decapoda</taxon>
        <taxon>Pleocyemata</taxon>
        <taxon>Caridea</taxon>
        <taxon>Atyoidea</taxon>
        <taxon>Atyidae</taxon>
        <taxon>Halocaridina</taxon>
    </lineage>
</organism>
<dbReference type="AlphaFoldDB" id="A0AAN8XE62"/>
<dbReference type="EMBL" id="JAXCGZ010003992">
    <property type="protein sequence ID" value="KAK7082501.1"/>
    <property type="molecule type" value="Genomic_DNA"/>
</dbReference>
<evidence type="ECO:0000313" key="1">
    <source>
        <dbReference type="EMBL" id="KAK7082501.1"/>
    </source>
</evidence>
<dbReference type="Proteomes" id="UP001381693">
    <property type="component" value="Unassembled WGS sequence"/>
</dbReference>
<keyword evidence="2" id="KW-1185">Reference proteome</keyword>
<sequence>MTPRLFLENEKENCGHTLQVIGCSFEGKKRVGDVYILSTSTERERTQLIDIQQPVYPEPSAADTKEEYLFFVVMV</sequence>
<evidence type="ECO:0000313" key="2">
    <source>
        <dbReference type="Proteomes" id="UP001381693"/>
    </source>
</evidence>